<evidence type="ECO:0000313" key="1">
    <source>
        <dbReference type="EMBL" id="MBO1109890.1"/>
    </source>
</evidence>
<organism evidence="1 2">
    <name type="scientific">Plesiomonas shigelloides</name>
    <name type="common">Aeromonas shigelloides</name>
    <dbReference type="NCBI Taxonomy" id="703"/>
    <lineage>
        <taxon>Bacteria</taxon>
        <taxon>Pseudomonadati</taxon>
        <taxon>Pseudomonadota</taxon>
        <taxon>Gammaproteobacteria</taxon>
        <taxon>Enterobacterales</taxon>
        <taxon>Enterobacteriaceae</taxon>
        <taxon>Plesiomonas</taxon>
    </lineage>
</organism>
<dbReference type="Proteomes" id="UP000664658">
    <property type="component" value="Unassembled WGS sequence"/>
</dbReference>
<dbReference type="AlphaFoldDB" id="A0A8I1W9W9"/>
<gene>
    <name evidence="1" type="ORF">J2R62_17115</name>
</gene>
<dbReference type="EMBL" id="JAFNAA010000051">
    <property type="protein sequence ID" value="MBO1109890.1"/>
    <property type="molecule type" value="Genomic_DNA"/>
</dbReference>
<dbReference type="Gene3D" id="1.10.530.10">
    <property type="match status" value="1"/>
</dbReference>
<dbReference type="RefSeq" id="WP_047706617.1">
    <property type="nucleotide sequence ID" value="NZ_JAFNAA010000051.1"/>
</dbReference>
<proteinExistence type="predicted"/>
<dbReference type="InterPro" id="IPR023346">
    <property type="entry name" value="Lysozyme-like_dom_sf"/>
</dbReference>
<sequence length="222" mass="25318">MEHDKFMLYGRGLGLWQNPRKSIEPDPIKYFRDDPVYLTPPKEQYFSSAPIINMERERVDSIIKNEPAIFEIAENVNAKSGKPLIELDFFDEVDANEGIIDAAATEMDLNPSLLKAVVYMESTHGYYDRLHPQNRTFRPMNISYETWGGIAQELGYTKDQIINDPVANIRTGAVILKRISARVPNPTIRKVASIYNFTGAESVTDYGARVDAISKQVLWKMR</sequence>
<comment type="caution">
    <text evidence="1">The sequence shown here is derived from an EMBL/GenBank/DDBJ whole genome shotgun (WGS) entry which is preliminary data.</text>
</comment>
<protein>
    <submittedName>
        <fullName evidence="1">Lytic transglycosylase domain-containing protein</fullName>
    </submittedName>
</protein>
<accession>A0A8I1W9W9</accession>
<evidence type="ECO:0000313" key="2">
    <source>
        <dbReference type="Proteomes" id="UP000664658"/>
    </source>
</evidence>
<name>A0A8I1W9W9_PLESH</name>
<reference evidence="1" key="1">
    <citation type="submission" date="2021-03" db="EMBL/GenBank/DDBJ databases">
        <title>Plesiomonas shigelloides zfcc0051, isolated from zebrafish feces.</title>
        <authorList>
            <person name="Vanderhoek Z."/>
            <person name="Gaulke C."/>
        </authorList>
    </citation>
    <scope>NUCLEOTIDE SEQUENCE</scope>
    <source>
        <strain evidence="1">Zfcc0051</strain>
    </source>
</reference>
<dbReference type="SUPFAM" id="SSF53955">
    <property type="entry name" value="Lysozyme-like"/>
    <property type="match status" value="1"/>
</dbReference>